<dbReference type="Proteomes" id="UP001206925">
    <property type="component" value="Unassembled WGS sequence"/>
</dbReference>
<dbReference type="Gene3D" id="2.60.40.420">
    <property type="entry name" value="Cupredoxins - blue copper proteins"/>
    <property type="match status" value="1"/>
</dbReference>
<feature type="signal peptide" evidence="3">
    <location>
        <begin position="1"/>
        <end position="26"/>
    </location>
</feature>
<dbReference type="InterPro" id="IPR039391">
    <property type="entry name" value="Phytocyanin-like"/>
</dbReference>
<feature type="domain" description="Phytocyanin" evidence="4">
    <location>
        <begin position="28"/>
        <end position="131"/>
    </location>
</feature>
<comment type="caution">
    <text evidence="5">The sequence shown here is derived from an EMBL/GenBank/DDBJ whole genome shotgun (WGS) entry which is preliminary data.</text>
</comment>
<evidence type="ECO:0000256" key="2">
    <source>
        <dbReference type="ARBA" id="ARBA00023180"/>
    </source>
</evidence>
<keyword evidence="6" id="KW-1185">Reference proteome</keyword>
<dbReference type="Pfam" id="PF02298">
    <property type="entry name" value="Cu_bind_like"/>
    <property type="match status" value="1"/>
</dbReference>
<dbReference type="GO" id="GO:0005886">
    <property type="term" value="C:plasma membrane"/>
    <property type="evidence" value="ECO:0007669"/>
    <property type="project" value="TreeGrafter"/>
</dbReference>
<keyword evidence="1" id="KW-1015">Disulfide bond</keyword>
<dbReference type="FunFam" id="2.60.40.420:FF:000034">
    <property type="entry name" value="Cupredoxin superfamily protein"/>
    <property type="match status" value="1"/>
</dbReference>
<proteinExistence type="predicted"/>
<evidence type="ECO:0000256" key="3">
    <source>
        <dbReference type="SAM" id="SignalP"/>
    </source>
</evidence>
<dbReference type="GO" id="GO:0009055">
    <property type="term" value="F:electron transfer activity"/>
    <property type="evidence" value="ECO:0007669"/>
    <property type="project" value="InterPro"/>
</dbReference>
<dbReference type="PANTHER" id="PTHR33021">
    <property type="entry name" value="BLUE COPPER PROTEIN"/>
    <property type="match status" value="1"/>
</dbReference>
<keyword evidence="3" id="KW-0732">Signal</keyword>
<dbReference type="InterPro" id="IPR008972">
    <property type="entry name" value="Cupredoxin"/>
</dbReference>
<dbReference type="PANTHER" id="PTHR33021:SF543">
    <property type="entry name" value="PHYTOCYANIN DOMAIN, CUPREDOXIN"/>
    <property type="match status" value="1"/>
</dbReference>
<protein>
    <recommendedName>
        <fullName evidence="4">Phytocyanin domain-containing protein</fullName>
    </recommendedName>
</protein>
<evidence type="ECO:0000259" key="4">
    <source>
        <dbReference type="PROSITE" id="PS51485"/>
    </source>
</evidence>
<dbReference type="PROSITE" id="PS51485">
    <property type="entry name" value="PHYTOCYANIN"/>
    <property type="match status" value="1"/>
</dbReference>
<dbReference type="SUPFAM" id="SSF49503">
    <property type="entry name" value="Cupredoxins"/>
    <property type="match status" value="1"/>
</dbReference>
<name>A0AAD5GMC1_AMBAR</name>
<reference evidence="5" key="1">
    <citation type="submission" date="2022-06" db="EMBL/GenBank/DDBJ databases">
        <title>Uncovering the hologenomic basis of an extraordinary plant invasion.</title>
        <authorList>
            <person name="Bieker V.C."/>
            <person name="Martin M.D."/>
            <person name="Gilbert T."/>
            <person name="Hodgins K."/>
            <person name="Battlay P."/>
            <person name="Petersen B."/>
            <person name="Wilson J."/>
        </authorList>
    </citation>
    <scope>NUCLEOTIDE SEQUENCE</scope>
    <source>
        <strain evidence="5">AA19_3_7</strain>
        <tissue evidence="5">Leaf</tissue>
    </source>
</reference>
<dbReference type="CDD" id="cd13920">
    <property type="entry name" value="Stellacyanin"/>
    <property type="match status" value="1"/>
</dbReference>
<organism evidence="5 6">
    <name type="scientific">Ambrosia artemisiifolia</name>
    <name type="common">Common ragweed</name>
    <dbReference type="NCBI Taxonomy" id="4212"/>
    <lineage>
        <taxon>Eukaryota</taxon>
        <taxon>Viridiplantae</taxon>
        <taxon>Streptophyta</taxon>
        <taxon>Embryophyta</taxon>
        <taxon>Tracheophyta</taxon>
        <taxon>Spermatophyta</taxon>
        <taxon>Magnoliopsida</taxon>
        <taxon>eudicotyledons</taxon>
        <taxon>Gunneridae</taxon>
        <taxon>Pentapetalae</taxon>
        <taxon>asterids</taxon>
        <taxon>campanulids</taxon>
        <taxon>Asterales</taxon>
        <taxon>Asteraceae</taxon>
        <taxon>Asteroideae</taxon>
        <taxon>Heliantheae alliance</taxon>
        <taxon>Heliantheae</taxon>
        <taxon>Ambrosia</taxon>
    </lineage>
</organism>
<gene>
    <name evidence="5" type="ORF">M8C21_019599</name>
</gene>
<evidence type="ECO:0000313" key="6">
    <source>
        <dbReference type="Proteomes" id="UP001206925"/>
    </source>
</evidence>
<accession>A0AAD5GMC1</accession>
<dbReference type="EMBL" id="JAMZMK010007241">
    <property type="protein sequence ID" value="KAI7745451.1"/>
    <property type="molecule type" value="Genomic_DNA"/>
</dbReference>
<keyword evidence="2" id="KW-0325">Glycoprotein</keyword>
<dbReference type="InterPro" id="IPR003245">
    <property type="entry name" value="Phytocyanin_dom"/>
</dbReference>
<evidence type="ECO:0000256" key="1">
    <source>
        <dbReference type="ARBA" id="ARBA00023157"/>
    </source>
</evidence>
<feature type="chain" id="PRO_5042214332" description="Phytocyanin domain-containing protein" evidence="3">
    <location>
        <begin position="27"/>
        <end position="191"/>
    </location>
</feature>
<dbReference type="AlphaFoldDB" id="A0AAD5GMC1"/>
<sequence length="191" mass="19823">MAGLKSTMVVLVIMMIASFQVRSTMAQTRHIVGDSLGWTIPSGGAATYATWASQQTFTVGDTLFFNFTSGMHNVAEVSQTAYSPCASTNTLSLNPTGPATVTLTRPGPHYYICTIVSHCQIGQKLTINVSPLSVATPESTPLSPQSIIATPPSAFELSPTGSAIPPQSSASPPFAAAVPATLLAVALAAFY</sequence>
<evidence type="ECO:0000313" key="5">
    <source>
        <dbReference type="EMBL" id="KAI7745451.1"/>
    </source>
</evidence>